<dbReference type="RefSeq" id="WP_239140901.1">
    <property type="nucleotide sequence ID" value="NZ_BONW01000016.1"/>
</dbReference>
<feature type="compositionally biased region" description="Polar residues" evidence="1">
    <location>
        <begin position="11"/>
        <end position="20"/>
    </location>
</feature>
<name>A0ABQ4E1W3_9ACTN</name>
<proteinExistence type="predicted"/>
<feature type="region of interest" description="Disordered" evidence="1">
    <location>
        <begin position="1"/>
        <end position="74"/>
    </location>
</feature>
<evidence type="ECO:0000313" key="2">
    <source>
        <dbReference type="EMBL" id="GIG88698.1"/>
    </source>
</evidence>
<accession>A0ABQ4E1W3</accession>
<sequence length="476" mass="51623">MDFDDWPDEQWTGSPAQASHQLGRPAPAPELSISPIPPSTVEIDRPRPRSDMWWHRSGPAERPGEAGRDPALSYRVETPDGRAYQVSPKVRAVRMEIYAPLHGRIHTTALTRFFPAHTIHTDRATTVVRGDDCRLKQVDHYHVNRVTLSLDGVAGTPAFAELLADPTDAARIRAFQGSLRAVAATPEPPGQTELSVAARSNPIVGTNDAAVVVQADGSRTTVNSRYVVDESVLPVAELLIGDGRLVRFLAEAVLEPVAGDQTAEFLRAALRAGGRFGELALLEHAIDLPQRQTKVFSLFGAYDVGDAATVMIGAGNTREAVTRVNRAVPKKQNLLAELAELRSFAPQPVQEPEPVLEPVPEPEPIPEPLLESVPEPETISEPEPVPEPVVELEPVPELKPVPELEPVAEPEPVLDPWEEAEPPTPTAWSPVAALPPVVQVPGPVRRVDLTAGLGGFRRRPDRHAPPAPSLDFPTME</sequence>
<reference evidence="2 3" key="1">
    <citation type="submission" date="2021-01" db="EMBL/GenBank/DDBJ databases">
        <title>Whole genome shotgun sequence of Plantactinospora endophytica NBRC 110450.</title>
        <authorList>
            <person name="Komaki H."/>
            <person name="Tamura T."/>
        </authorList>
    </citation>
    <scope>NUCLEOTIDE SEQUENCE [LARGE SCALE GENOMIC DNA]</scope>
    <source>
        <strain evidence="2 3">NBRC 110450</strain>
    </source>
</reference>
<feature type="compositionally biased region" description="Low complexity" evidence="1">
    <location>
        <begin position="368"/>
        <end position="391"/>
    </location>
</feature>
<comment type="caution">
    <text evidence="2">The sequence shown here is derived from an EMBL/GenBank/DDBJ whole genome shotgun (WGS) entry which is preliminary data.</text>
</comment>
<feature type="compositionally biased region" description="Pro residues" evidence="1">
    <location>
        <begin position="349"/>
        <end position="367"/>
    </location>
</feature>
<feature type="region of interest" description="Disordered" evidence="1">
    <location>
        <begin position="346"/>
        <end position="391"/>
    </location>
</feature>
<feature type="compositionally biased region" description="Basic and acidic residues" evidence="1">
    <location>
        <begin position="42"/>
        <end position="68"/>
    </location>
</feature>
<dbReference type="Proteomes" id="UP000646749">
    <property type="component" value="Unassembled WGS sequence"/>
</dbReference>
<keyword evidence="3" id="KW-1185">Reference proteome</keyword>
<dbReference type="EMBL" id="BONW01000016">
    <property type="protein sequence ID" value="GIG88698.1"/>
    <property type="molecule type" value="Genomic_DNA"/>
</dbReference>
<evidence type="ECO:0000313" key="3">
    <source>
        <dbReference type="Proteomes" id="UP000646749"/>
    </source>
</evidence>
<feature type="region of interest" description="Disordered" evidence="1">
    <location>
        <begin position="451"/>
        <end position="476"/>
    </location>
</feature>
<organism evidence="2 3">
    <name type="scientific">Plantactinospora endophytica</name>
    <dbReference type="NCBI Taxonomy" id="673535"/>
    <lineage>
        <taxon>Bacteria</taxon>
        <taxon>Bacillati</taxon>
        <taxon>Actinomycetota</taxon>
        <taxon>Actinomycetes</taxon>
        <taxon>Micromonosporales</taxon>
        <taxon>Micromonosporaceae</taxon>
        <taxon>Plantactinospora</taxon>
    </lineage>
</organism>
<gene>
    <name evidence="2" type="ORF">Pen02_36340</name>
</gene>
<evidence type="ECO:0008006" key="4">
    <source>
        <dbReference type="Google" id="ProtNLM"/>
    </source>
</evidence>
<evidence type="ECO:0000256" key="1">
    <source>
        <dbReference type="SAM" id="MobiDB-lite"/>
    </source>
</evidence>
<protein>
    <recommendedName>
        <fullName evidence="4">PE-PGRS family protein</fullName>
    </recommendedName>
</protein>